<evidence type="ECO:0000256" key="3">
    <source>
        <dbReference type="ARBA" id="ARBA00023274"/>
    </source>
</evidence>
<reference evidence="6" key="1">
    <citation type="submission" date="2025-08" db="UniProtKB">
        <authorList>
            <consortium name="RefSeq"/>
        </authorList>
    </citation>
    <scope>IDENTIFICATION</scope>
    <source>
        <tissue evidence="6">Fruit stalk</tissue>
    </source>
</reference>
<dbReference type="PANTHER" id="PTHR11761:SF8">
    <property type="entry name" value="LARGE RIBOSOMAL SUBUNIT PROTEIN UL14"/>
    <property type="match status" value="1"/>
</dbReference>
<dbReference type="Proteomes" id="UP000515121">
    <property type="component" value="Unplaced"/>
</dbReference>
<dbReference type="GO" id="GO:0022625">
    <property type="term" value="C:cytosolic large ribosomal subunit"/>
    <property type="evidence" value="ECO:0007669"/>
    <property type="project" value="TreeGrafter"/>
</dbReference>
<dbReference type="GeneID" id="111316454"/>
<organism evidence="5 6">
    <name type="scientific">Durio zibethinus</name>
    <name type="common">Durian</name>
    <dbReference type="NCBI Taxonomy" id="66656"/>
    <lineage>
        <taxon>Eukaryota</taxon>
        <taxon>Viridiplantae</taxon>
        <taxon>Streptophyta</taxon>
        <taxon>Embryophyta</taxon>
        <taxon>Tracheophyta</taxon>
        <taxon>Spermatophyta</taxon>
        <taxon>Magnoliopsida</taxon>
        <taxon>eudicotyledons</taxon>
        <taxon>Gunneridae</taxon>
        <taxon>Pentapetalae</taxon>
        <taxon>rosids</taxon>
        <taxon>malvids</taxon>
        <taxon>Malvales</taxon>
        <taxon>Malvaceae</taxon>
        <taxon>Helicteroideae</taxon>
        <taxon>Durio</taxon>
    </lineage>
</organism>
<dbReference type="SUPFAM" id="SSF50193">
    <property type="entry name" value="Ribosomal protein L14"/>
    <property type="match status" value="1"/>
</dbReference>
<dbReference type="PANTHER" id="PTHR11761">
    <property type="entry name" value="50S/60S RIBOSOMAL PROTEIN L14/L23"/>
    <property type="match status" value="1"/>
</dbReference>
<gene>
    <name evidence="6" type="primary">LOC111316454</name>
</gene>
<keyword evidence="2 4" id="KW-0689">Ribosomal protein</keyword>
<evidence type="ECO:0000256" key="2">
    <source>
        <dbReference type="ARBA" id="ARBA00022980"/>
    </source>
</evidence>
<evidence type="ECO:0000313" key="6">
    <source>
        <dbReference type="RefSeq" id="XP_022774137.1"/>
    </source>
</evidence>
<keyword evidence="3 4" id="KW-0687">Ribonucleoprotein</keyword>
<dbReference type="InterPro" id="IPR000218">
    <property type="entry name" value="Ribosomal_uL14"/>
</dbReference>
<evidence type="ECO:0000256" key="4">
    <source>
        <dbReference type="RuleBase" id="RU003949"/>
    </source>
</evidence>
<keyword evidence="5" id="KW-1185">Reference proteome</keyword>
<dbReference type="GO" id="GO:0006412">
    <property type="term" value="P:translation"/>
    <property type="evidence" value="ECO:0007669"/>
    <property type="project" value="InterPro"/>
</dbReference>
<comment type="similarity">
    <text evidence="1 4">Belongs to the universal ribosomal protein uL14 family.</text>
</comment>
<accession>A0A6P6BAM2</accession>
<name>A0A6P6BAM2_DURZI</name>
<dbReference type="Gene3D" id="2.40.150.20">
    <property type="entry name" value="Ribosomal protein L14"/>
    <property type="match status" value="1"/>
</dbReference>
<protein>
    <submittedName>
        <fullName evidence="6">60S ribosomal protein L23-like</fullName>
    </submittedName>
</protein>
<dbReference type="AlphaFoldDB" id="A0A6P6BAM2"/>
<evidence type="ECO:0000256" key="1">
    <source>
        <dbReference type="ARBA" id="ARBA00010745"/>
    </source>
</evidence>
<dbReference type="Pfam" id="PF00238">
    <property type="entry name" value="Ribosomal_L14"/>
    <property type="match status" value="1"/>
</dbReference>
<evidence type="ECO:0000313" key="5">
    <source>
        <dbReference type="Proteomes" id="UP000515121"/>
    </source>
</evidence>
<sequence length="139" mass="16016">MRSLTWRWRSTAPELCFYRKVGPFGNCGFGQISNAFQQRIEFPRRKQAKGEQEWRVVSSGPQCEDVEGQPITSLGATVNYVDDTDANNLYIILVNEIKGCFNRLPSACFRDMVMATIKKKKPDFRKNILLVVIVRQRKP</sequence>
<dbReference type="RefSeq" id="XP_022774137.1">
    <property type="nucleotide sequence ID" value="XM_022918402.1"/>
</dbReference>
<dbReference type="KEGG" id="dzi:111316454"/>
<dbReference type="InterPro" id="IPR036853">
    <property type="entry name" value="Ribosomal_uL14_sf"/>
</dbReference>
<dbReference type="GO" id="GO:0070180">
    <property type="term" value="F:large ribosomal subunit rRNA binding"/>
    <property type="evidence" value="ECO:0007669"/>
    <property type="project" value="TreeGrafter"/>
</dbReference>
<dbReference type="GO" id="GO:0003735">
    <property type="term" value="F:structural constituent of ribosome"/>
    <property type="evidence" value="ECO:0007669"/>
    <property type="project" value="InterPro"/>
</dbReference>
<proteinExistence type="inferred from homology"/>